<gene>
    <name evidence="1" type="ORF">SDC9_75584</name>
</gene>
<dbReference type="AlphaFoldDB" id="A0A644YKE6"/>
<dbReference type="EMBL" id="VSSQ01005410">
    <property type="protein sequence ID" value="MPM29045.1"/>
    <property type="molecule type" value="Genomic_DNA"/>
</dbReference>
<accession>A0A644YKE6</accession>
<comment type="caution">
    <text evidence="1">The sequence shown here is derived from an EMBL/GenBank/DDBJ whole genome shotgun (WGS) entry which is preliminary data.</text>
</comment>
<evidence type="ECO:0000313" key="1">
    <source>
        <dbReference type="EMBL" id="MPM29045.1"/>
    </source>
</evidence>
<organism evidence="1">
    <name type="scientific">bioreactor metagenome</name>
    <dbReference type="NCBI Taxonomy" id="1076179"/>
    <lineage>
        <taxon>unclassified sequences</taxon>
        <taxon>metagenomes</taxon>
        <taxon>ecological metagenomes</taxon>
    </lineage>
</organism>
<proteinExistence type="predicted"/>
<sequence>MKGDFIQADLGFYTSLLCCAGTVCSALKVLHTPGIENHFDNKVPAVIRTRFCVACDALDKTFVDERELNRFVNTETQYAGTPIPAAVALGFSNQVSMFCRNRINRVRNRVGKLLSKRYGM</sequence>
<protein>
    <submittedName>
        <fullName evidence="1">Uncharacterized protein</fullName>
    </submittedName>
</protein>
<reference evidence="1" key="1">
    <citation type="submission" date="2019-08" db="EMBL/GenBank/DDBJ databases">
        <authorList>
            <person name="Kucharzyk K."/>
            <person name="Murdoch R.W."/>
            <person name="Higgins S."/>
            <person name="Loffler F."/>
        </authorList>
    </citation>
    <scope>NUCLEOTIDE SEQUENCE</scope>
</reference>
<name>A0A644YKE6_9ZZZZ</name>